<dbReference type="EMBL" id="ML170160">
    <property type="protein sequence ID" value="TDL27128.1"/>
    <property type="molecule type" value="Genomic_DNA"/>
</dbReference>
<name>A0A4Y7QIQ5_9AGAM</name>
<dbReference type="InterPro" id="IPR027417">
    <property type="entry name" value="P-loop_NTPase"/>
</dbReference>
<dbReference type="AlphaFoldDB" id="A0A4Y7QIQ5"/>
<keyword evidence="2" id="KW-1185">Reference proteome</keyword>
<organism evidence="1 2">
    <name type="scientific">Rickenella mellea</name>
    <dbReference type="NCBI Taxonomy" id="50990"/>
    <lineage>
        <taxon>Eukaryota</taxon>
        <taxon>Fungi</taxon>
        <taxon>Dikarya</taxon>
        <taxon>Basidiomycota</taxon>
        <taxon>Agaricomycotina</taxon>
        <taxon>Agaricomycetes</taxon>
        <taxon>Hymenochaetales</taxon>
        <taxon>Rickenellaceae</taxon>
        <taxon>Rickenella</taxon>
    </lineage>
</organism>
<dbReference type="VEuPathDB" id="FungiDB:BD410DRAFT_486230"/>
<dbReference type="STRING" id="50990.A0A4Y7QIQ5"/>
<dbReference type="SUPFAM" id="SSF52540">
    <property type="entry name" value="P-loop containing nucleoside triphosphate hydrolases"/>
    <property type="match status" value="1"/>
</dbReference>
<proteinExistence type="predicted"/>
<accession>A0A4Y7QIQ5</accession>
<protein>
    <submittedName>
        <fullName evidence="1">Uncharacterized protein</fullName>
    </submittedName>
</protein>
<reference evidence="1 2" key="1">
    <citation type="submission" date="2018-06" db="EMBL/GenBank/DDBJ databases">
        <title>A transcriptomic atlas of mushroom development highlights an independent origin of complex multicellularity.</title>
        <authorList>
            <consortium name="DOE Joint Genome Institute"/>
            <person name="Krizsan K."/>
            <person name="Almasi E."/>
            <person name="Merenyi Z."/>
            <person name="Sahu N."/>
            <person name="Viragh M."/>
            <person name="Koszo T."/>
            <person name="Mondo S."/>
            <person name="Kiss B."/>
            <person name="Balint B."/>
            <person name="Kues U."/>
            <person name="Barry K."/>
            <person name="Hegedus J.C."/>
            <person name="Henrissat B."/>
            <person name="Johnson J."/>
            <person name="Lipzen A."/>
            <person name="Ohm R."/>
            <person name="Nagy I."/>
            <person name="Pangilinan J."/>
            <person name="Yan J."/>
            <person name="Xiong Y."/>
            <person name="Grigoriev I.V."/>
            <person name="Hibbett D.S."/>
            <person name="Nagy L.G."/>
        </authorList>
    </citation>
    <scope>NUCLEOTIDE SEQUENCE [LARGE SCALE GENOMIC DNA]</scope>
    <source>
        <strain evidence="1 2">SZMC22713</strain>
    </source>
</reference>
<dbReference type="OrthoDB" id="5424500at2759"/>
<sequence>MTFRWGTVANLYIRLNELKFLQVRGTPASGKSTLASLLFNHIHKVEGKVPHWISNWPAPGTPAGTPKPEFNQYAKGWTWGDNSVVIIDEAQQTYWDGSLWDDYFKPLCNDPINRENRIIIFSSYGSPNRAMAGGTLWDVPSANRISFHETIPPPGHEPVGLFFTKDEFKDYVSRRTILHQHKFDSQLLDEIFNLTAGHVGAFEEMFRTLVAQDWYRRPQTHTFTVTDFENLNPYDLLGGLEGRSIFSRGLPKAEQLHVPGIANVFNQVLCEGKITTPTPTHPTRLPGGDLGTCFQNGWLHAVRTEDDGVTYIFATPLHRWFVEWKLFGIPQGPNFALLYTSMLEFSFRAFSRFSPTLLSKERLIDSGPPQITQSTPEAQFQHEFYRACFDLSKGQVITFPEFGTAKGRADFYIPSMKWGIELLRNGDRLEEHVCRFNSTGKYGKTLPLTDYIILDCRFSKPIKTHPRLLKMYHVVFTYSNQPGLNRLWTFEILDNNLNLMPGMQGALTSSN</sequence>
<evidence type="ECO:0000313" key="2">
    <source>
        <dbReference type="Proteomes" id="UP000294933"/>
    </source>
</evidence>
<gene>
    <name evidence="1" type="ORF">BD410DRAFT_486230</name>
</gene>
<evidence type="ECO:0000313" key="1">
    <source>
        <dbReference type="EMBL" id="TDL27128.1"/>
    </source>
</evidence>
<dbReference type="Proteomes" id="UP000294933">
    <property type="component" value="Unassembled WGS sequence"/>
</dbReference>